<gene>
    <name evidence="1" type="ORF">ABT39_MTgene3932</name>
</gene>
<proteinExistence type="predicted"/>
<organism evidence="1">
    <name type="scientific">Picea glauca</name>
    <name type="common">White spruce</name>
    <name type="synonym">Pinus glauca</name>
    <dbReference type="NCBI Taxonomy" id="3330"/>
    <lineage>
        <taxon>Eukaryota</taxon>
        <taxon>Viridiplantae</taxon>
        <taxon>Streptophyta</taxon>
        <taxon>Embryophyta</taxon>
        <taxon>Tracheophyta</taxon>
        <taxon>Spermatophyta</taxon>
        <taxon>Pinopsida</taxon>
        <taxon>Pinidae</taxon>
        <taxon>Conifers I</taxon>
        <taxon>Pinales</taxon>
        <taxon>Pinaceae</taxon>
        <taxon>Picea</taxon>
    </lineage>
</organism>
<protein>
    <submittedName>
        <fullName evidence="1">Uncharacterized protein</fullName>
    </submittedName>
</protein>
<accession>A0A124GNN6</accession>
<name>A0A124GNN6_PICGL</name>
<dbReference type="AlphaFoldDB" id="A0A124GNN6"/>
<dbReference type="EMBL" id="LKAM01000003">
    <property type="protein sequence ID" value="KUM49383.1"/>
    <property type="molecule type" value="Genomic_DNA"/>
</dbReference>
<sequence length="88" mass="10113">MQWMRPNPLPSPLLVIMERTIHKGSMRNMPIMYGIKYCWSSNSAIPTCMSSLMMIDQNNIYIDWSRVSETISGLYRYSSSVVDLSSSL</sequence>
<comment type="caution">
    <text evidence="1">The sequence shown here is derived from an EMBL/GenBank/DDBJ whole genome shotgun (WGS) entry which is preliminary data.</text>
</comment>
<keyword evidence="1" id="KW-0496">Mitochondrion</keyword>
<geneLocation type="mitochondrion" evidence="1"/>
<evidence type="ECO:0000313" key="1">
    <source>
        <dbReference type="EMBL" id="KUM49383.1"/>
    </source>
</evidence>
<reference evidence="1" key="1">
    <citation type="journal article" date="2015" name="Genome Biol. Evol.">
        <title>Organellar Genomes of White Spruce (Picea glauca): Assembly and Annotation.</title>
        <authorList>
            <person name="Jackman S.D."/>
            <person name="Warren R.L."/>
            <person name="Gibb E.A."/>
            <person name="Vandervalk B.P."/>
            <person name="Mohamadi H."/>
            <person name="Chu J."/>
            <person name="Raymond A."/>
            <person name="Pleasance S."/>
            <person name="Coope R."/>
            <person name="Wildung M.R."/>
            <person name="Ritland C.E."/>
            <person name="Bousquet J."/>
            <person name="Jones S.J."/>
            <person name="Bohlmann J."/>
            <person name="Birol I."/>
        </authorList>
    </citation>
    <scope>NUCLEOTIDE SEQUENCE [LARGE SCALE GENOMIC DNA]</scope>
    <source>
        <tissue evidence="1">Flushing bud</tissue>
    </source>
</reference>